<keyword evidence="4" id="KW-1185">Reference proteome</keyword>
<feature type="transmembrane region" description="Helical" evidence="2">
    <location>
        <begin position="198"/>
        <end position="216"/>
    </location>
</feature>
<dbReference type="Proteomes" id="UP001219518">
    <property type="component" value="Unassembled WGS sequence"/>
</dbReference>
<evidence type="ECO:0000256" key="2">
    <source>
        <dbReference type="SAM" id="Phobius"/>
    </source>
</evidence>
<evidence type="ECO:0000256" key="1">
    <source>
        <dbReference type="SAM" id="MobiDB-lite"/>
    </source>
</evidence>
<name>A0AAE1I1F7_9NEOP</name>
<accession>A0AAE1I1F7</accession>
<dbReference type="EMBL" id="JAHWGI010001426">
    <property type="protein sequence ID" value="KAK3931514.1"/>
    <property type="molecule type" value="Genomic_DNA"/>
</dbReference>
<gene>
    <name evidence="3" type="ORF">KUF71_006532</name>
</gene>
<evidence type="ECO:0000313" key="4">
    <source>
        <dbReference type="Proteomes" id="UP001219518"/>
    </source>
</evidence>
<reference evidence="3" key="1">
    <citation type="submission" date="2021-07" db="EMBL/GenBank/DDBJ databases">
        <authorList>
            <person name="Catto M.A."/>
            <person name="Jacobson A."/>
            <person name="Kennedy G."/>
            <person name="Labadie P."/>
            <person name="Hunt B.G."/>
            <person name="Srinivasan R."/>
        </authorList>
    </citation>
    <scope>NUCLEOTIDE SEQUENCE</scope>
    <source>
        <strain evidence="3">PL_HMW_Pooled</strain>
        <tissue evidence="3">Head</tissue>
    </source>
</reference>
<protein>
    <submittedName>
        <fullName evidence="3">Pickpocket protein 28</fullName>
    </submittedName>
</protein>
<keyword evidence="2" id="KW-0472">Membrane</keyword>
<proteinExistence type="predicted"/>
<comment type="caution">
    <text evidence="3">The sequence shown here is derived from an EMBL/GenBank/DDBJ whole genome shotgun (WGS) entry which is preliminary data.</text>
</comment>
<keyword evidence="2" id="KW-0812">Transmembrane</keyword>
<organism evidence="3 4">
    <name type="scientific">Frankliniella fusca</name>
    <dbReference type="NCBI Taxonomy" id="407009"/>
    <lineage>
        <taxon>Eukaryota</taxon>
        <taxon>Metazoa</taxon>
        <taxon>Ecdysozoa</taxon>
        <taxon>Arthropoda</taxon>
        <taxon>Hexapoda</taxon>
        <taxon>Insecta</taxon>
        <taxon>Pterygota</taxon>
        <taxon>Neoptera</taxon>
        <taxon>Paraneoptera</taxon>
        <taxon>Thysanoptera</taxon>
        <taxon>Terebrantia</taxon>
        <taxon>Thripoidea</taxon>
        <taxon>Thripidae</taxon>
        <taxon>Frankliniella</taxon>
    </lineage>
</organism>
<sequence length="242" mass="27190">MVKIPEYLFNQQCHSNKNKDQVSRGSDTPDKCVQVWSAHSSASSFTTQRVFEGIESFVIPECAGEDINLASQQADADQGEEEQEKEVSRESNFPDRTYPTSTGLLQEPDEENLNYSLLCICVFQTTSCEVGGSSDEEVITEAMREEIDSADEDSDSECDDVCTIPKFKLVPVLLLLKTKIRHGLTYTATSNFIDLIKLYLFTSFALVVVLILAFWFKTRHRGNVNLKLKMATVLTRLSSSFL</sequence>
<keyword evidence="2" id="KW-1133">Transmembrane helix</keyword>
<dbReference type="AlphaFoldDB" id="A0AAE1I1F7"/>
<feature type="region of interest" description="Disordered" evidence="1">
    <location>
        <begin position="72"/>
        <end position="105"/>
    </location>
</feature>
<reference evidence="3" key="2">
    <citation type="journal article" date="2023" name="BMC Genomics">
        <title>Pest status, molecular evolution, and epigenetic factors derived from the genome assembly of Frankliniella fusca, a thysanopteran phytovirus vector.</title>
        <authorList>
            <person name="Catto M.A."/>
            <person name="Labadie P.E."/>
            <person name="Jacobson A.L."/>
            <person name="Kennedy G.G."/>
            <person name="Srinivasan R."/>
            <person name="Hunt B.G."/>
        </authorList>
    </citation>
    <scope>NUCLEOTIDE SEQUENCE</scope>
    <source>
        <strain evidence="3">PL_HMW_Pooled</strain>
    </source>
</reference>
<evidence type="ECO:0000313" key="3">
    <source>
        <dbReference type="EMBL" id="KAK3931514.1"/>
    </source>
</evidence>